<proteinExistence type="predicted"/>
<name>A0ABR3NSS1_9TELE</name>
<keyword evidence="3" id="KW-1185">Reference proteome</keyword>
<dbReference type="EMBL" id="JAYMGO010000002">
    <property type="protein sequence ID" value="KAL1280067.1"/>
    <property type="molecule type" value="Genomic_DNA"/>
</dbReference>
<comment type="caution">
    <text evidence="2">The sequence shown here is derived from an EMBL/GenBank/DDBJ whole genome shotgun (WGS) entry which is preliminary data.</text>
</comment>
<dbReference type="Gene3D" id="1.20.5.340">
    <property type="match status" value="1"/>
</dbReference>
<protein>
    <submittedName>
        <fullName evidence="2">Uncharacterized protein</fullName>
    </submittedName>
</protein>
<feature type="compositionally biased region" description="Low complexity" evidence="1">
    <location>
        <begin position="32"/>
        <end position="44"/>
    </location>
</feature>
<reference evidence="2 3" key="1">
    <citation type="submission" date="2023-09" db="EMBL/GenBank/DDBJ databases">
        <authorList>
            <person name="Wang M."/>
        </authorList>
    </citation>
    <scope>NUCLEOTIDE SEQUENCE [LARGE SCALE GENOMIC DNA]</scope>
    <source>
        <strain evidence="2">GT-2023</strain>
        <tissue evidence="2">Liver</tissue>
    </source>
</reference>
<sequence>MSVPIPDKDFQIFGPTWSQTAKEKDKKKTTLSSPPAEANANATEAQSDMALVLSEIKAFRLDGITSRLEGIAGSVSSLQNLFTALTERIDGIETRLTKAEGRISSTEDSAVVSGGQLANLLTKVEQLQSKVICALCVILRSPKRRSTNTHIVH</sequence>
<accession>A0ABR3NSS1</accession>
<evidence type="ECO:0000256" key="1">
    <source>
        <dbReference type="SAM" id="MobiDB-lite"/>
    </source>
</evidence>
<feature type="region of interest" description="Disordered" evidence="1">
    <location>
        <begin position="16"/>
        <end position="44"/>
    </location>
</feature>
<evidence type="ECO:0000313" key="2">
    <source>
        <dbReference type="EMBL" id="KAL1280067.1"/>
    </source>
</evidence>
<gene>
    <name evidence="2" type="ORF">QQF64_014667</name>
</gene>
<evidence type="ECO:0000313" key="3">
    <source>
        <dbReference type="Proteomes" id="UP001558613"/>
    </source>
</evidence>
<organism evidence="2 3">
    <name type="scientific">Cirrhinus molitorella</name>
    <name type="common">mud carp</name>
    <dbReference type="NCBI Taxonomy" id="172907"/>
    <lineage>
        <taxon>Eukaryota</taxon>
        <taxon>Metazoa</taxon>
        <taxon>Chordata</taxon>
        <taxon>Craniata</taxon>
        <taxon>Vertebrata</taxon>
        <taxon>Euteleostomi</taxon>
        <taxon>Actinopterygii</taxon>
        <taxon>Neopterygii</taxon>
        <taxon>Teleostei</taxon>
        <taxon>Ostariophysi</taxon>
        <taxon>Cypriniformes</taxon>
        <taxon>Cyprinidae</taxon>
        <taxon>Labeoninae</taxon>
        <taxon>Labeonini</taxon>
        <taxon>Cirrhinus</taxon>
    </lineage>
</organism>
<dbReference type="Proteomes" id="UP001558613">
    <property type="component" value="Unassembled WGS sequence"/>
</dbReference>